<reference evidence="2 3" key="1">
    <citation type="submission" date="2021-07" db="EMBL/GenBank/DDBJ databases">
        <title>Paenibacillus radiodurans sp. nov., isolated from the southeastern edge of Tengger Desert.</title>
        <authorList>
            <person name="Zhang G."/>
        </authorList>
    </citation>
    <scope>NUCLEOTIDE SEQUENCE [LARGE SCALE GENOMIC DNA]</scope>
    <source>
        <strain evidence="2 3">DT7-4</strain>
    </source>
</reference>
<name>A0ABS7DBQ2_9BACL</name>
<evidence type="ECO:0000313" key="2">
    <source>
        <dbReference type="EMBL" id="MBW7476922.1"/>
    </source>
</evidence>
<keyword evidence="3" id="KW-1185">Reference proteome</keyword>
<gene>
    <name evidence="2" type="ORF">K0T92_19575</name>
</gene>
<organism evidence="2 3">
    <name type="scientific">Paenibacillus oenotherae</name>
    <dbReference type="NCBI Taxonomy" id="1435645"/>
    <lineage>
        <taxon>Bacteria</taxon>
        <taxon>Bacillati</taxon>
        <taxon>Bacillota</taxon>
        <taxon>Bacilli</taxon>
        <taxon>Bacillales</taxon>
        <taxon>Paenibacillaceae</taxon>
        <taxon>Paenibacillus</taxon>
    </lineage>
</organism>
<dbReference type="EMBL" id="JAHZIJ010000018">
    <property type="protein sequence ID" value="MBW7476922.1"/>
    <property type="molecule type" value="Genomic_DNA"/>
</dbReference>
<feature type="signal peptide" evidence="1">
    <location>
        <begin position="1"/>
        <end position="22"/>
    </location>
</feature>
<sequence length="289" mass="31832">MKKIACIWLLLILLVGCMKDQANDTAKGDEPSKTEPVVHVVDTAKLTDAFGFANAAGDRIIMSGHERSQMDKVSKLNKAIGENGKVLPLRFLEWQEGNESSSGRDMAHNFANLSGFVFAVDKGSAEQDETYYLVDGNEVDVEALLPVKGPNGAAVAEEVKGAVAKAKDRAVSGIWNLAGFGTGEQLYLAQFERRDKDMLFSLVLKRDESLVFMDYPAVLEDETSVWRVDDGGEVSPDMFSILFAAKTTSGLVLGVEWLGAEGTNAFLLLEKGNQFKESEFRYYRYTYPM</sequence>
<accession>A0ABS7DBQ2</accession>
<keyword evidence="1" id="KW-0732">Signal</keyword>
<evidence type="ECO:0000313" key="3">
    <source>
        <dbReference type="Proteomes" id="UP000812277"/>
    </source>
</evidence>
<dbReference type="PROSITE" id="PS51257">
    <property type="entry name" value="PROKAR_LIPOPROTEIN"/>
    <property type="match status" value="1"/>
</dbReference>
<dbReference type="RefSeq" id="WP_219874175.1">
    <property type="nucleotide sequence ID" value="NZ_JAHZIJ010000018.1"/>
</dbReference>
<evidence type="ECO:0008006" key="4">
    <source>
        <dbReference type="Google" id="ProtNLM"/>
    </source>
</evidence>
<evidence type="ECO:0000256" key="1">
    <source>
        <dbReference type="SAM" id="SignalP"/>
    </source>
</evidence>
<comment type="caution">
    <text evidence="2">The sequence shown here is derived from an EMBL/GenBank/DDBJ whole genome shotgun (WGS) entry which is preliminary data.</text>
</comment>
<feature type="chain" id="PRO_5045324885" description="Lipoprotein" evidence="1">
    <location>
        <begin position="23"/>
        <end position="289"/>
    </location>
</feature>
<protein>
    <recommendedName>
        <fullName evidence="4">Lipoprotein</fullName>
    </recommendedName>
</protein>
<proteinExistence type="predicted"/>
<dbReference type="Proteomes" id="UP000812277">
    <property type="component" value="Unassembled WGS sequence"/>
</dbReference>